<name>A0ABD3F4C3_9STRA</name>
<evidence type="ECO:0000313" key="2">
    <source>
        <dbReference type="EMBL" id="KAL3660324.1"/>
    </source>
</evidence>
<sequence>MESPPKAPQDLRHEKPAKTRKVINRESYARNKETILIKRTEKRIYDQFRRLEVARKQLAELEAQPVEVEEMERTAWTPLSSRHILHGVSLDPELFSHFIAELTARCKAKYNHGPTTVTPKDLYRTAIFVLHPDKLRVLKNKFGERIDQVMDHWSKTARAFNAFGDGLKTDTDMKPQDELEEMPDVEYSNERRRVALACKTKAQAETDHEMLVTNFRNYRKTSAWFQRANDRHLAEFQDRVEKAQDERNGEVSKLNAIIAKFERLGQCATFQEYKETYLKSKQVTSTTDQ</sequence>
<protein>
    <submittedName>
        <fullName evidence="2">Uncharacterized protein</fullName>
    </submittedName>
</protein>
<feature type="region of interest" description="Disordered" evidence="1">
    <location>
        <begin position="1"/>
        <end position="21"/>
    </location>
</feature>
<evidence type="ECO:0000256" key="1">
    <source>
        <dbReference type="SAM" id="MobiDB-lite"/>
    </source>
</evidence>
<dbReference type="EMBL" id="JBIMZQ010000041">
    <property type="protein sequence ID" value="KAL3660324.1"/>
    <property type="molecule type" value="Genomic_DNA"/>
</dbReference>
<organism evidence="2 3">
    <name type="scientific">Phytophthora oleae</name>
    <dbReference type="NCBI Taxonomy" id="2107226"/>
    <lineage>
        <taxon>Eukaryota</taxon>
        <taxon>Sar</taxon>
        <taxon>Stramenopiles</taxon>
        <taxon>Oomycota</taxon>
        <taxon>Peronosporomycetes</taxon>
        <taxon>Peronosporales</taxon>
        <taxon>Peronosporaceae</taxon>
        <taxon>Phytophthora</taxon>
    </lineage>
</organism>
<proteinExistence type="predicted"/>
<keyword evidence="3" id="KW-1185">Reference proteome</keyword>
<feature type="compositionally biased region" description="Basic and acidic residues" evidence="1">
    <location>
        <begin position="9"/>
        <end position="21"/>
    </location>
</feature>
<accession>A0ABD3F4C3</accession>
<gene>
    <name evidence="2" type="ORF">V7S43_014478</name>
</gene>
<evidence type="ECO:0000313" key="3">
    <source>
        <dbReference type="Proteomes" id="UP001632037"/>
    </source>
</evidence>
<dbReference type="Proteomes" id="UP001632037">
    <property type="component" value="Unassembled WGS sequence"/>
</dbReference>
<comment type="caution">
    <text evidence="2">The sequence shown here is derived from an EMBL/GenBank/DDBJ whole genome shotgun (WGS) entry which is preliminary data.</text>
</comment>
<dbReference type="AlphaFoldDB" id="A0ABD3F4C3"/>
<reference evidence="2 3" key="1">
    <citation type="submission" date="2024-09" db="EMBL/GenBank/DDBJ databases">
        <title>Genome sequencing and assembly of Phytophthora oleae, isolate VK10A, causative agent of rot of olive drupes.</title>
        <authorList>
            <person name="Conti Taguali S."/>
            <person name="Riolo M."/>
            <person name="La Spada F."/>
            <person name="Cacciola S.O."/>
            <person name="Dionisio G."/>
        </authorList>
    </citation>
    <scope>NUCLEOTIDE SEQUENCE [LARGE SCALE GENOMIC DNA]</scope>
    <source>
        <strain evidence="2 3">VK10A</strain>
    </source>
</reference>